<evidence type="ECO:0000256" key="2">
    <source>
        <dbReference type="ARBA" id="ARBA00022475"/>
    </source>
</evidence>
<evidence type="ECO:0000313" key="10">
    <source>
        <dbReference type="Proteomes" id="UP000199595"/>
    </source>
</evidence>
<reference evidence="9 10" key="1">
    <citation type="submission" date="2016-10" db="EMBL/GenBank/DDBJ databases">
        <authorList>
            <person name="de Groot N.N."/>
        </authorList>
    </citation>
    <scope>NUCLEOTIDE SEQUENCE [LARGE SCALE GENOMIC DNA]</scope>
    <source>
        <strain evidence="9 10">DSM 24956</strain>
    </source>
</reference>
<keyword evidence="3 9" id="KW-0808">Transferase</keyword>
<comment type="subcellular location">
    <subcellularLocation>
        <location evidence="1">Cell membrane</location>
        <topology evidence="1">Multi-pass membrane protein</topology>
    </subcellularLocation>
</comment>
<evidence type="ECO:0000256" key="6">
    <source>
        <dbReference type="ARBA" id="ARBA00023136"/>
    </source>
</evidence>
<feature type="transmembrane region" description="Helical" evidence="8">
    <location>
        <begin position="6"/>
        <end position="25"/>
    </location>
</feature>
<evidence type="ECO:0000256" key="7">
    <source>
        <dbReference type="PIRSR" id="PIRSR600715-1"/>
    </source>
</evidence>
<keyword evidence="5 8" id="KW-1133">Transmembrane helix</keyword>
<evidence type="ECO:0000256" key="1">
    <source>
        <dbReference type="ARBA" id="ARBA00004651"/>
    </source>
</evidence>
<organism evidence="9 10">
    <name type="scientific">Lutibacter oricola</name>
    <dbReference type="NCBI Taxonomy" id="762486"/>
    <lineage>
        <taxon>Bacteria</taxon>
        <taxon>Pseudomonadati</taxon>
        <taxon>Bacteroidota</taxon>
        <taxon>Flavobacteriia</taxon>
        <taxon>Flavobacteriales</taxon>
        <taxon>Flavobacteriaceae</taxon>
        <taxon>Lutibacter</taxon>
    </lineage>
</organism>
<dbReference type="PANTHER" id="PTHR22926">
    <property type="entry name" value="PHOSPHO-N-ACETYLMURAMOYL-PENTAPEPTIDE-TRANSFERASE"/>
    <property type="match status" value="1"/>
</dbReference>
<dbReference type="RefSeq" id="WP_175454813.1">
    <property type="nucleotide sequence ID" value="NZ_FNNJ01000012.1"/>
</dbReference>
<feature type="transmembrane region" description="Helical" evidence="8">
    <location>
        <begin position="261"/>
        <end position="286"/>
    </location>
</feature>
<dbReference type="Pfam" id="PF00953">
    <property type="entry name" value="Glycos_transf_4"/>
    <property type="match status" value="1"/>
</dbReference>
<evidence type="ECO:0000256" key="3">
    <source>
        <dbReference type="ARBA" id="ARBA00022679"/>
    </source>
</evidence>
<feature type="transmembrane region" description="Helical" evidence="8">
    <location>
        <begin position="220"/>
        <end position="241"/>
    </location>
</feature>
<evidence type="ECO:0000313" key="9">
    <source>
        <dbReference type="EMBL" id="SDX93204.1"/>
    </source>
</evidence>
<feature type="transmembrane region" description="Helical" evidence="8">
    <location>
        <begin position="192"/>
        <end position="214"/>
    </location>
</feature>
<dbReference type="GO" id="GO:0009103">
    <property type="term" value="P:lipopolysaccharide biosynthetic process"/>
    <property type="evidence" value="ECO:0007669"/>
    <property type="project" value="TreeGrafter"/>
</dbReference>
<feature type="transmembrane region" description="Helical" evidence="8">
    <location>
        <begin position="46"/>
        <end position="63"/>
    </location>
</feature>
<dbReference type="STRING" id="762486.SAMN05444411_11225"/>
<keyword evidence="6 8" id="KW-0472">Membrane</keyword>
<feature type="transmembrane region" description="Helical" evidence="8">
    <location>
        <begin position="292"/>
        <end position="312"/>
    </location>
</feature>
<dbReference type="CDD" id="cd06854">
    <property type="entry name" value="GT_WbpL_WbcO_like"/>
    <property type="match status" value="1"/>
</dbReference>
<feature type="transmembrane region" description="Helical" evidence="8">
    <location>
        <begin position="144"/>
        <end position="161"/>
    </location>
</feature>
<dbReference type="EMBL" id="FNNJ01000012">
    <property type="protein sequence ID" value="SDX93204.1"/>
    <property type="molecule type" value="Genomic_DNA"/>
</dbReference>
<comment type="cofactor">
    <cofactor evidence="7">
        <name>Mg(2+)</name>
        <dbReference type="ChEBI" id="CHEBI:18420"/>
    </cofactor>
</comment>
<keyword evidence="4 8" id="KW-0812">Transmembrane</keyword>
<dbReference type="Proteomes" id="UP000199595">
    <property type="component" value="Unassembled WGS sequence"/>
</dbReference>
<dbReference type="AlphaFoldDB" id="A0A1H3FSS9"/>
<dbReference type="GO" id="GO:0046872">
    <property type="term" value="F:metal ion binding"/>
    <property type="evidence" value="ECO:0007669"/>
    <property type="project" value="UniProtKB-KW"/>
</dbReference>
<dbReference type="InterPro" id="IPR000715">
    <property type="entry name" value="Glycosyl_transferase_4"/>
</dbReference>
<feature type="transmembrane region" description="Helical" evidence="8">
    <location>
        <begin position="117"/>
        <end position="137"/>
    </location>
</feature>
<keyword evidence="7" id="KW-0479">Metal-binding</keyword>
<feature type="binding site" evidence="7">
    <location>
        <position position="195"/>
    </location>
    <ligand>
        <name>Mg(2+)</name>
        <dbReference type="ChEBI" id="CHEBI:18420"/>
    </ligand>
</feature>
<dbReference type="GO" id="GO:0005886">
    <property type="term" value="C:plasma membrane"/>
    <property type="evidence" value="ECO:0007669"/>
    <property type="project" value="UniProtKB-SubCell"/>
</dbReference>
<keyword evidence="10" id="KW-1185">Reference proteome</keyword>
<evidence type="ECO:0000256" key="5">
    <source>
        <dbReference type="ARBA" id="ARBA00022989"/>
    </source>
</evidence>
<proteinExistence type="predicted"/>
<evidence type="ECO:0000256" key="8">
    <source>
        <dbReference type="SAM" id="Phobius"/>
    </source>
</evidence>
<keyword evidence="2" id="KW-1003">Cell membrane</keyword>
<feature type="binding site" evidence="7">
    <location>
        <position position="135"/>
    </location>
    <ligand>
        <name>Mg(2+)</name>
        <dbReference type="ChEBI" id="CHEBI:18420"/>
    </ligand>
</feature>
<dbReference type="PANTHER" id="PTHR22926:SF3">
    <property type="entry name" value="UNDECAPRENYL-PHOSPHATE ALPHA-N-ACETYLGLUCOSAMINYL 1-PHOSPHATE TRANSFERASE"/>
    <property type="match status" value="1"/>
</dbReference>
<keyword evidence="7" id="KW-0460">Magnesium</keyword>
<feature type="transmembrane region" description="Helical" evidence="8">
    <location>
        <begin position="69"/>
        <end position="87"/>
    </location>
</feature>
<feature type="transmembrane region" description="Helical" evidence="8">
    <location>
        <begin position="167"/>
        <end position="185"/>
    </location>
</feature>
<dbReference type="GO" id="GO:0016780">
    <property type="term" value="F:phosphotransferase activity, for other substituted phosphate groups"/>
    <property type="evidence" value="ECO:0007669"/>
    <property type="project" value="InterPro"/>
</dbReference>
<sequence length="323" mass="35668">MMLPVLINALVVFIIVISSIIYLKLAQKYNIVDNPNFRSSHTIPTIRGGGILFFIAVLCYFVVSNFKAPYFVLGLSAIALISFLDDILTLSAKLRLPFQFLAVGLVLFQLHVFNMPWYVLTSAAIVGVAFVNVFNFMDGINGITGLYSLAVLGGLLALNTIEQLAYTQLLSYVLAAVVVFGYYNFRKKARMFAGDVGSISLAVVILYVLLAIGLELQAPVLILLVAVYGIDGGLTILYRFYLKEQLMQAHRHHLYQKLVDVWQWSHLKVSAVYMSLQLAAVVVVLLTYKFSILAQVGVVVAGLVMLAVLYVVGFKATVKKLEV</sequence>
<name>A0A1H3FSS9_9FLAO</name>
<protein>
    <submittedName>
        <fullName evidence="9">UDP-N-acetylmuramyl pentapeptide phosphotransferase/UDP-N-acetylglucosamine-1-phosphate transferase</fullName>
    </submittedName>
</protein>
<accession>A0A1H3FSS9</accession>
<dbReference type="GO" id="GO:0044038">
    <property type="term" value="P:cell wall macromolecule biosynthetic process"/>
    <property type="evidence" value="ECO:0007669"/>
    <property type="project" value="TreeGrafter"/>
</dbReference>
<evidence type="ECO:0000256" key="4">
    <source>
        <dbReference type="ARBA" id="ARBA00022692"/>
    </source>
</evidence>
<gene>
    <name evidence="9" type="ORF">SAMN05444411_11225</name>
</gene>
<dbReference type="GO" id="GO:0071555">
    <property type="term" value="P:cell wall organization"/>
    <property type="evidence" value="ECO:0007669"/>
    <property type="project" value="TreeGrafter"/>
</dbReference>